<dbReference type="AlphaFoldDB" id="A0AAQ4EMG7"/>
<reference evidence="2 3" key="1">
    <citation type="journal article" date="2023" name="Arcadia Sci">
        <title>De novo assembly of a long-read Amblyomma americanum tick genome.</title>
        <authorList>
            <person name="Chou S."/>
            <person name="Poskanzer K.E."/>
            <person name="Rollins M."/>
            <person name="Thuy-Boun P.S."/>
        </authorList>
    </citation>
    <scope>NUCLEOTIDE SEQUENCE [LARGE SCALE GENOMIC DNA]</scope>
    <source>
        <strain evidence="2">F_SG_1</strain>
        <tissue evidence="2">Salivary glands</tissue>
    </source>
</reference>
<dbReference type="EMBL" id="JARKHS020013748">
    <property type="protein sequence ID" value="KAK8775768.1"/>
    <property type="molecule type" value="Genomic_DNA"/>
</dbReference>
<dbReference type="Proteomes" id="UP001321473">
    <property type="component" value="Unassembled WGS sequence"/>
</dbReference>
<gene>
    <name evidence="2" type="ORF">V5799_030886</name>
</gene>
<feature type="region of interest" description="Disordered" evidence="1">
    <location>
        <begin position="21"/>
        <end position="66"/>
    </location>
</feature>
<proteinExistence type="predicted"/>
<evidence type="ECO:0000313" key="3">
    <source>
        <dbReference type="Proteomes" id="UP001321473"/>
    </source>
</evidence>
<name>A0AAQ4EMG7_AMBAM</name>
<sequence>MLQQKASVSALLAQELAQVKEQLAQAQASPQPTTKVDPSSSPATNGPSAEKEDKGIGRATCAGEAE</sequence>
<organism evidence="2 3">
    <name type="scientific">Amblyomma americanum</name>
    <name type="common">Lone star tick</name>
    <dbReference type="NCBI Taxonomy" id="6943"/>
    <lineage>
        <taxon>Eukaryota</taxon>
        <taxon>Metazoa</taxon>
        <taxon>Ecdysozoa</taxon>
        <taxon>Arthropoda</taxon>
        <taxon>Chelicerata</taxon>
        <taxon>Arachnida</taxon>
        <taxon>Acari</taxon>
        <taxon>Parasitiformes</taxon>
        <taxon>Ixodida</taxon>
        <taxon>Ixodoidea</taxon>
        <taxon>Ixodidae</taxon>
        <taxon>Amblyomminae</taxon>
        <taxon>Amblyomma</taxon>
    </lineage>
</organism>
<accession>A0AAQ4EMG7</accession>
<evidence type="ECO:0000313" key="2">
    <source>
        <dbReference type="EMBL" id="KAK8775768.1"/>
    </source>
</evidence>
<keyword evidence="3" id="KW-1185">Reference proteome</keyword>
<feature type="compositionally biased region" description="Polar residues" evidence="1">
    <location>
        <begin position="24"/>
        <end position="47"/>
    </location>
</feature>
<comment type="caution">
    <text evidence="2">The sequence shown here is derived from an EMBL/GenBank/DDBJ whole genome shotgun (WGS) entry which is preliminary data.</text>
</comment>
<protein>
    <submittedName>
        <fullName evidence="2">Uncharacterized protein</fullName>
    </submittedName>
</protein>
<evidence type="ECO:0000256" key="1">
    <source>
        <dbReference type="SAM" id="MobiDB-lite"/>
    </source>
</evidence>